<gene>
    <name evidence="2" type="ORF">GCM10009675_31620</name>
</gene>
<dbReference type="Proteomes" id="UP001500467">
    <property type="component" value="Unassembled WGS sequence"/>
</dbReference>
<sequence>MYGSEDAFDNYWDRNNLAGWSDASAPNGQNPDGSVDIQVQLDFGNGKQPHTVRVVNTDGELKLDGETRPTGRSS</sequence>
<evidence type="ECO:0000313" key="2">
    <source>
        <dbReference type="EMBL" id="GAA1209179.1"/>
    </source>
</evidence>
<proteinExistence type="predicted"/>
<protein>
    <submittedName>
        <fullName evidence="2">Uncharacterized protein</fullName>
    </submittedName>
</protein>
<dbReference type="EMBL" id="BAAALM010000010">
    <property type="protein sequence ID" value="GAA1209179.1"/>
    <property type="molecule type" value="Genomic_DNA"/>
</dbReference>
<name>A0ABP4G8W3_9PSEU</name>
<evidence type="ECO:0000256" key="1">
    <source>
        <dbReference type="SAM" id="MobiDB-lite"/>
    </source>
</evidence>
<reference evidence="3" key="1">
    <citation type="journal article" date="2019" name="Int. J. Syst. Evol. Microbiol.">
        <title>The Global Catalogue of Microorganisms (GCM) 10K type strain sequencing project: providing services to taxonomists for standard genome sequencing and annotation.</title>
        <authorList>
            <consortium name="The Broad Institute Genomics Platform"/>
            <consortium name="The Broad Institute Genome Sequencing Center for Infectious Disease"/>
            <person name="Wu L."/>
            <person name="Ma J."/>
        </authorList>
    </citation>
    <scope>NUCLEOTIDE SEQUENCE [LARGE SCALE GENOMIC DNA]</scope>
    <source>
        <strain evidence="3">JCM 13022</strain>
    </source>
</reference>
<accession>A0ABP4G8W3</accession>
<feature type="region of interest" description="Disordered" evidence="1">
    <location>
        <begin position="16"/>
        <end position="36"/>
    </location>
</feature>
<keyword evidence="3" id="KW-1185">Reference proteome</keyword>
<comment type="caution">
    <text evidence="2">The sequence shown here is derived from an EMBL/GenBank/DDBJ whole genome shotgun (WGS) entry which is preliminary data.</text>
</comment>
<organism evidence="2 3">
    <name type="scientific">Prauserella alba</name>
    <dbReference type="NCBI Taxonomy" id="176898"/>
    <lineage>
        <taxon>Bacteria</taxon>
        <taxon>Bacillati</taxon>
        <taxon>Actinomycetota</taxon>
        <taxon>Actinomycetes</taxon>
        <taxon>Pseudonocardiales</taxon>
        <taxon>Pseudonocardiaceae</taxon>
        <taxon>Prauserella</taxon>
    </lineage>
</organism>
<evidence type="ECO:0000313" key="3">
    <source>
        <dbReference type="Proteomes" id="UP001500467"/>
    </source>
</evidence>